<dbReference type="OrthoDB" id="4748970at2759"/>
<dbReference type="STRING" id="645134.A0A0L0H578"/>
<keyword evidence="3 7" id="KW-0863">Zinc-finger</keyword>
<keyword evidence="4" id="KW-0862">Zinc</keyword>
<dbReference type="Gene3D" id="3.30.160.60">
    <property type="entry name" value="Classic Zinc Finger"/>
    <property type="match status" value="3"/>
</dbReference>
<evidence type="ECO:0000313" key="10">
    <source>
        <dbReference type="Proteomes" id="UP000053201"/>
    </source>
</evidence>
<keyword evidence="5" id="KW-0805">Transcription regulation</keyword>
<dbReference type="InParanoid" id="A0A0L0H578"/>
<dbReference type="Pfam" id="PF00096">
    <property type="entry name" value="zf-C2H2"/>
    <property type="match status" value="1"/>
</dbReference>
<keyword evidence="10" id="KW-1185">Reference proteome</keyword>
<evidence type="ECO:0000313" key="9">
    <source>
        <dbReference type="EMBL" id="KNC96109.1"/>
    </source>
</evidence>
<dbReference type="PROSITE" id="PS50157">
    <property type="entry name" value="ZINC_FINGER_C2H2_2"/>
    <property type="match status" value="3"/>
</dbReference>
<evidence type="ECO:0000256" key="6">
    <source>
        <dbReference type="ARBA" id="ARBA00023163"/>
    </source>
</evidence>
<evidence type="ECO:0000256" key="5">
    <source>
        <dbReference type="ARBA" id="ARBA00023015"/>
    </source>
</evidence>
<dbReference type="EMBL" id="KQ257471">
    <property type="protein sequence ID" value="KNC96109.1"/>
    <property type="molecule type" value="Genomic_DNA"/>
</dbReference>
<proteinExistence type="predicted"/>
<organism evidence="9 10">
    <name type="scientific">Spizellomyces punctatus (strain DAOM BR117)</name>
    <dbReference type="NCBI Taxonomy" id="645134"/>
    <lineage>
        <taxon>Eukaryota</taxon>
        <taxon>Fungi</taxon>
        <taxon>Fungi incertae sedis</taxon>
        <taxon>Chytridiomycota</taxon>
        <taxon>Chytridiomycota incertae sedis</taxon>
        <taxon>Chytridiomycetes</taxon>
        <taxon>Spizellomycetales</taxon>
        <taxon>Spizellomycetaceae</taxon>
        <taxon>Spizellomyces</taxon>
    </lineage>
</organism>
<dbReference type="GO" id="GO:0000981">
    <property type="term" value="F:DNA-binding transcription factor activity, RNA polymerase II-specific"/>
    <property type="evidence" value="ECO:0007669"/>
    <property type="project" value="TreeGrafter"/>
</dbReference>
<keyword evidence="1" id="KW-0479">Metal-binding</keyword>
<evidence type="ECO:0000259" key="8">
    <source>
        <dbReference type="PROSITE" id="PS50157"/>
    </source>
</evidence>
<gene>
    <name evidence="9" type="ORF">SPPG_08498</name>
</gene>
<dbReference type="GeneID" id="27691657"/>
<evidence type="ECO:0000256" key="7">
    <source>
        <dbReference type="PROSITE-ProRule" id="PRU00042"/>
    </source>
</evidence>
<dbReference type="eggNOG" id="KOG1721">
    <property type="taxonomic scope" value="Eukaryota"/>
</dbReference>
<dbReference type="AlphaFoldDB" id="A0A0L0H578"/>
<dbReference type="GO" id="GO:0008270">
    <property type="term" value="F:zinc ion binding"/>
    <property type="evidence" value="ECO:0007669"/>
    <property type="project" value="UniProtKB-KW"/>
</dbReference>
<dbReference type="InterPro" id="IPR036236">
    <property type="entry name" value="Znf_C2H2_sf"/>
</dbReference>
<evidence type="ECO:0000256" key="3">
    <source>
        <dbReference type="ARBA" id="ARBA00022771"/>
    </source>
</evidence>
<evidence type="ECO:0000256" key="4">
    <source>
        <dbReference type="ARBA" id="ARBA00022833"/>
    </source>
</evidence>
<feature type="domain" description="C2H2-type" evidence="8">
    <location>
        <begin position="368"/>
        <end position="397"/>
    </location>
</feature>
<dbReference type="SUPFAM" id="SSF57667">
    <property type="entry name" value="beta-beta-alpha zinc fingers"/>
    <property type="match status" value="2"/>
</dbReference>
<name>A0A0L0H578_SPIPD</name>
<accession>A0A0L0H578</accession>
<feature type="domain" description="C2H2-type" evidence="8">
    <location>
        <begin position="398"/>
        <end position="426"/>
    </location>
</feature>
<dbReference type="SMART" id="SM00355">
    <property type="entry name" value="ZnF_C2H2"/>
    <property type="match status" value="3"/>
</dbReference>
<sequence>MSPGTSSCHTALMNILSSQSCYSTTVMNDVNGNIVGNNVGGQMQISSAGCESVDVVRVWDCNQLAACDEEVRDCQYTQQSIDPNGVDQVFEILGSQQQSDMFASVEGKYTINLDYVPELSKAENIGERNLAQGLSIWSGDLSRELLAIEFESSAGSSLPSDNSALPMSGAAFACANSEPAPQVASPLGDEACPFDFASAFGSIDMSQVASLQFSSPYDSNYTFSPGIFQVSTSGSGKQTDNPLTPSSVVSQSLRLDTSHLEKADPVFDLFSPLYTSGSPSTSSLPSPPLSPMTYCREALSKAMNDSSDVGLAPMDSEAPAVMERTTPIRRKSAPPKTLVCNWPGCTKTFTRKFNLKVHQKVHTGQDFFTCQHPPCSRQFARRHDLIRHSRLHTNERPFVCTWCGAGWCRSDALKRHLRRCVESMHV</sequence>
<dbReference type="PANTHER" id="PTHR23235">
    <property type="entry name" value="KRUEPPEL-LIKE TRANSCRIPTION FACTOR"/>
    <property type="match status" value="1"/>
</dbReference>
<evidence type="ECO:0000256" key="1">
    <source>
        <dbReference type="ARBA" id="ARBA00022723"/>
    </source>
</evidence>
<dbReference type="VEuPathDB" id="FungiDB:SPPG_08498"/>
<dbReference type="Proteomes" id="UP000053201">
    <property type="component" value="Unassembled WGS sequence"/>
</dbReference>
<dbReference type="FunFam" id="3.30.160.60:FF:000032">
    <property type="entry name" value="Krueppel-like factor 4"/>
    <property type="match status" value="1"/>
</dbReference>
<feature type="domain" description="C2H2-type" evidence="8">
    <location>
        <begin position="338"/>
        <end position="367"/>
    </location>
</feature>
<dbReference type="InterPro" id="IPR013087">
    <property type="entry name" value="Znf_C2H2_type"/>
</dbReference>
<reference evidence="9 10" key="1">
    <citation type="submission" date="2009-08" db="EMBL/GenBank/DDBJ databases">
        <title>The Genome Sequence of Spizellomyces punctatus strain DAOM BR117.</title>
        <authorList>
            <consortium name="The Broad Institute Genome Sequencing Platform"/>
            <person name="Russ C."/>
            <person name="Cuomo C."/>
            <person name="Shea T."/>
            <person name="Young S.K."/>
            <person name="Zeng Q."/>
            <person name="Koehrsen M."/>
            <person name="Haas B."/>
            <person name="Borodovsky M."/>
            <person name="Guigo R."/>
            <person name="Alvarado L."/>
            <person name="Berlin A."/>
            <person name="Bochicchio J."/>
            <person name="Borenstein D."/>
            <person name="Chapman S."/>
            <person name="Chen Z."/>
            <person name="Engels R."/>
            <person name="Freedman E."/>
            <person name="Gellesch M."/>
            <person name="Goldberg J."/>
            <person name="Griggs A."/>
            <person name="Gujja S."/>
            <person name="Heiman D."/>
            <person name="Hepburn T."/>
            <person name="Howarth C."/>
            <person name="Jen D."/>
            <person name="Larson L."/>
            <person name="Lewis B."/>
            <person name="Mehta T."/>
            <person name="Park D."/>
            <person name="Pearson M."/>
            <person name="Roberts A."/>
            <person name="Saif S."/>
            <person name="Shenoy N."/>
            <person name="Sisk P."/>
            <person name="Stolte C."/>
            <person name="Sykes S."/>
            <person name="Thomson T."/>
            <person name="Walk T."/>
            <person name="White J."/>
            <person name="Yandava C."/>
            <person name="Burger G."/>
            <person name="Gray M.W."/>
            <person name="Holland P.W.H."/>
            <person name="King N."/>
            <person name="Lang F.B.F."/>
            <person name="Roger A.J."/>
            <person name="Ruiz-Trillo I."/>
            <person name="Lander E."/>
            <person name="Nusbaum C."/>
        </authorList>
    </citation>
    <scope>NUCLEOTIDE SEQUENCE [LARGE SCALE GENOMIC DNA]</scope>
    <source>
        <strain evidence="9 10">DAOM BR117</strain>
    </source>
</reference>
<keyword evidence="6" id="KW-0804">Transcription</keyword>
<dbReference type="PROSITE" id="PS00028">
    <property type="entry name" value="ZINC_FINGER_C2H2_1"/>
    <property type="match status" value="2"/>
</dbReference>
<dbReference type="PANTHER" id="PTHR23235:SF120">
    <property type="entry name" value="KRUPPEL-LIKE FACTOR 15"/>
    <property type="match status" value="1"/>
</dbReference>
<protein>
    <recommendedName>
        <fullName evidence="8">C2H2-type domain-containing protein</fullName>
    </recommendedName>
</protein>
<dbReference type="RefSeq" id="XP_016604149.1">
    <property type="nucleotide sequence ID" value="XM_016756649.1"/>
</dbReference>
<evidence type="ECO:0000256" key="2">
    <source>
        <dbReference type="ARBA" id="ARBA00022737"/>
    </source>
</evidence>
<dbReference type="OMA" id="RNDGPIT"/>
<keyword evidence="2" id="KW-0677">Repeat</keyword>
<dbReference type="GO" id="GO:0000978">
    <property type="term" value="F:RNA polymerase II cis-regulatory region sequence-specific DNA binding"/>
    <property type="evidence" value="ECO:0007669"/>
    <property type="project" value="TreeGrafter"/>
</dbReference>